<dbReference type="Proteomes" id="UP001431532">
    <property type="component" value="Unassembled WGS sequence"/>
</dbReference>
<proteinExistence type="predicted"/>
<name>A0AAW6U8P2_9MOLU</name>
<feature type="transmembrane region" description="Helical" evidence="1">
    <location>
        <begin position="6"/>
        <end position="25"/>
    </location>
</feature>
<comment type="caution">
    <text evidence="2">The sequence shown here is derived from an EMBL/GenBank/DDBJ whole genome shotgun (WGS) entry which is preliminary data.</text>
</comment>
<dbReference type="EMBL" id="JASCXW010000023">
    <property type="protein sequence ID" value="MDI6453295.1"/>
    <property type="molecule type" value="Genomic_DNA"/>
</dbReference>
<keyword evidence="1" id="KW-1133">Transmembrane helix</keyword>
<gene>
    <name evidence="2" type="ORF">QJ521_06945</name>
</gene>
<keyword evidence="3" id="KW-1185">Reference proteome</keyword>
<dbReference type="RefSeq" id="WP_282839725.1">
    <property type="nucleotide sequence ID" value="NZ_JASCXW010000023.1"/>
</dbReference>
<sequence length="239" mass="27874">MDKRIIYTILAILLFLGVTILVIMLRRFVPFDEEAVPYDFEAIEVNENLSVEELRNQNVKVLIQFLNDNEDDLLYSVYFYDYDVIRELYEDLLEIRTILTQINYGRISGLLITENDDNLTLTFSSLPRDRSIYKEYSVNVSKNFLYIIPYSGGMILQLDFAIQVFFMIGTFGVISESNDYYANPVSIQLYSLGTEENSRIFFSIRGDHFYTRESFCEYCISGTEYAGLDILNSKAYIIQ</sequence>
<organism evidence="2 3">
    <name type="scientific">Peloplasma aerotolerans</name>
    <dbReference type="NCBI Taxonomy" id="3044389"/>
    <lineage>
        <taxon>Bacteria</taxon>
        <taxon>Bacillati</taxon>
        <taxon>Mycoplasmatota</taxon>
        <taxon>Mollicutes</taxon>
        <taxon>Acholeplasmatales</taxon>
        <taxon>Acholeplasmataceae</taxon>
        <taxon>Peloplasma</taxon>
    </lineage>
</organism>
<keyword evidence="1" id="KW-0812">Transmembrane</keyword>
<evidence type="ECO:0000313" key="2">
    <source>
        <dbReference type="EMBL" id="MDI6453295.1"/>
    </source>
</evidence>
<reference evidence="2" key="1">
    <citation type="submission" date="2023-05" db="EMBL/GenBank/DDBJ databases">
        <title>Mariniplasma microaerophilum sp. nov., a novel anaerobic mollicute isolated from terrestrial mud volcano, Taman Peninsula, Russia.</title>
        <authorList>
            <person name="Khomyakova M.A."/>
            <person name="Merkel A.Y."/>
            <person name="Slobodkin A.I."/>
        </authorList>
    </citation>
    <scope>NUCLEOTIDE SEQUENCE</scope>
    <source>
        <strain evidence="2">M4Ah</strain>
    </source>
</reference>
<dbReference type="AlphaFoldDB" id="A0AAW6U8P2"/>
<protein>
    <submittedName>
        <fullName evidence="2">Uncharacterized protein</fullName>
    </submittedName>
</protein>
<accession>A0AAW6U8P2</accession>
<evidence type="ECO:0000313" key="3">
    <source>
        <dbReference type="Proteomes" id="UP001431532"/>
    </source>
</evidence>
<evidence type="ECO:0000256" key="1">
    <source>
        <dbReference type="SAM" id="Phobius"/>
    </source>
</evidence>
<keyword evidence="1" id="KW-0472">Membrane</keyword>